<protein>
    <submittedName>
        <fullName evidence="2">Uncharacterized protein TCIL3000_11_16460</fullName>
    </submittedName>
</protein>
<organism evidence="2">
    <name type="scientific">Trypanosoma congolense (strain IL3000)</name>
    <dbReference type="NCBI Taxonomy" id="1068625"/>
    <lineage>
        <taxon>Eukaryota</taxon>
        <taxon>Discoba</taxon>
        <taxon>Euglenozoa</taxon>
        <taxon>Kinetoplastea</taxon>
        <taxon>Metakinetoplastina</taxon>
        <taxon>Trypanosomatida</taxon>
        <taxon>Trypanosomatidae</taxon>
        <taxon>Trypanosoma</taxon>
        <taxon>Nannomonas</taxon>
    </lineage>
</organism>
<gene>
    <name evidence="2" type="ORF">TCIL3000_11_16460</name>
</gene>
<dbReference type="VEuPathDB" id="TriTrypDB:TcIL3000.11.16460"/>
<name>G0V3B1_TRYCI</name>
<proteinExistence type="predicted"/>
<sequence>MCNFISRVNFNTRLAHMSLQGHSIRQHRHQYNAMYRGGYGGAYHHHHTQQLHQMPQPHVHGSGSSAHGHHMGGQPYQSHGTYRQQRQQLALPQGGGDYMFNSLPVHQQHAAGPIPFGGCGPMPSRGGVVVPPGPPLKHHHGSAHHHHHHHHQQTMPPPRVLSPSQGHSFDPVFTSRPTSYTNNPPPEMSVMPLSGSSSYFTQQQNPEPAQLATSDVPRQTVGQRASASDYVVSSLLVTYM</sequence>
<dbReference type="EMBL" id="HE575324">
    <property type="protein sequence ID" value="CCC96134.1"/>
    <property type="molecule type" value="Genomic_DNA"/>
</dbReference>
<evidence type="ECO:0000313" key="2">
    <source>
        <dbReference type="EMBL" id="CCC96134.1"/>
    </source>
</evidence>
<reference evidence="2" key="1">
    <citation type="journal article" date="2012" name="Proc. Natl. Acad. Sci. U.S.A.">
        <title>Antigenic diversity is generated by distinct evolutionary mechanisms in African trypanosome species.</title>
        <authorList>
            <person name="Jackson A.P."/>
            <person name="Berry A."/>
            <person name="Aslett M."/>
            <person name="Allison H.C."/>
            <person name="Burton P."/>
            <person name="Vavrova-Anderson J."/>
            <person name="Brown R."/>
            <person name="Browne H."/>
            <person name="Corton N."/>
            <person name="Hauser H."/>
            <person name="Gamble J."/>
            <person name="Gilderthorp R."/>
            <person name="Marcello L."/>
            <person name="McQuillan J."/>
            <person name="Otto T.D."/>
            <person name="Quail M.A."/>
            <person name="Sanders M.J."/>
            <person name="van Tonder A."/>
            <person name="Ginger M.L."/>
            <person name="Field M.C."/>
            <person name="Barry J.D."/>
            <person name="Hertz-Fowler C."/>
            <person name="Berriman M."/>
        </authorList>
    </citation>
    <scope>NUCLEOTIDE SEQUENCE</scope>
    <source>
        <strain evidence="2">IL3000</strain>
    </source>
</reference>
<feature type="region of interest" description="Disordered" evidence="1">
    <location>
        <begin position="54"/>
        <end position="87"/>
    </location>
</feature>
<feature type="region of interest" description="Disordered" evidence="1">
    <location>
        <begin position="132"/>
        <end position="189"/>
    </location>
</feature>
<feature type="compositionally biased region" description="Polar residues" evidence="1">
    <location>
        <begin position="75"/>
        <end position="87"/>
    </location>
</feature>
<dbReference type="AlphaFoldDB" id="G0V3B1"/>
<feature type="compositionally biased region" description="Basic residues" evidence="1">
    <location>
        <begin position="136"/>
        <end position="152"/>
    </location>
</feature>
<accession>G0V3B1</accession>
<evidence type="ECO:0000256" key="1">
    <source>
        <dbReference type="SAM" id="MobiDB-lite"/>
    </source>
</evidence>